<dbReference type="Proteomes" id="UP000030686">
    <property type="component" value="Unassembled WGS sequence"/>
</dbReference>
<organism evidence="1 2">
    <name type="scientific">Penicillium roqueforti (strain FM164)</name>
    <dbReference type="NCBI Taxonomy" id="1365484"/>
    <lineage>
        <taxon>Eukaryota</taxon>
        <taxon>Fungi</taxon>
        <taxon>Dikarya</taxon>
        <taxon>Ascomycota</taxon>
        <taxon>Pezizomycotina</taxon>
        <taxon>Eurotiomycetes</taxon>
        <taxon>Eurotiomycetidae</taxon>
        <taxon>Eurotiales</taxon>
        <taxon>Aspergillaceae</taxon>
        <taxon>Penicillium</taxon>
    </lineage>
</organism>
<evidence type="ECO:0000313" key="2">
    <source>
        <dbReference type="Proteomes" id="UP000030686"/>
    </source>
</evidence>
<evidence type="ECO:0000313" key="1">
    <source>
        <dbReference type="EMBL" id="CDM26653.1"/>
    </source>
</evidence>
<name>W6PR32_PENRF</name>
<accession>W6PR32</accession>
<proteinExistence type="predicted"/>
<gene>
    <name evidence="1" type="ORF">PROQFM164_S01g000462</name>
</gene>
<dbReference type="EMBL" id="HG792015">
    <property type="protein sequence ID" value="CDM26653.1"/>
    <property type="molecule type" value="Genomic_DNA"/>
</dbReference>
<dbReference type="OrthoDB" id="3225429at2759"/>
<keyword evidence="2" id="KW-1185">Reference proteome</keyword>
<sequence>MDAAGRPTMAKLVKQAPRQYPNIKALFGEWSQTAIVVHHAVQSLTADMRVLQA</sequence>
<dbReference type="AlphaFoldDB" id="W6PR32"/>
<protein>
    <submittedName>
        <fullName evidence="1">Genomic scaffold, ProqFM164S01</fullName>
    </submittedName>
</protein>
<reference evidence="1" key="1">
    <citation type="journal article" date="2014" name="Nat. Commun.">
        <title>Multiple recent horizontal transfers of a large genomic region in cheese making fungi.</title>
        <authorList>
            <person name="Cheeseman K."/>
            <person name="Ropars J."/>
            <person name="Renault P."/>
            <person name="Dupont J."/>
            <person name="Gouzy J."/>
            <person name="Branca A."/>
            <person name="Abraham A.L."/>
            <person name="Ceppi M."/>
            <person name="Conseiller E."/>
            <person name="Debuchy R."/>
            <person name="Malagnac F."/>
            <person name="Goarin A."/>
            <person name="Silar P."/>
            <person name="Lacoste S."/>
            <person name="Sallet E."/>
            <person name="Bensimon A."/>
            <person name="Giraud T."/>
            <person name="Brygoo Y."/>
        </authorList>
    </citation>
    <scope>NUCLEOTIDE SEQUENCE [LARGE SCALE GENOMIC DNA]</scope>
    <source>
        <strain evidence="1">FM164</strain>
    </source>
</reference>